<reference evidence="6 7" key="1">
    <citation type="submission" date="2020-07" db="EMBL/GenBank/DDBJ databases">
        <title>Sequencing the genomes of 1000 actinobacteria strains.</title>
        <authorList>
            <person name="Klenk H.-P."/>
        </authorList>
    </citation>
    <scope>NUCLEOTIDE SEQUENCE [LARGE SCALE GENOMIC DNA]</scope>
    <source>
        <strain evidence="6 7">DSM 18448</strain>
    </source>
</reference>
<keyword evidence="3 4" id="KW-0378">Hydrolase</keyword>
<dbReference type="PANTHER" id="PTHR11839:SF18">
    <property type="entry name" value="NUDIX HYDROLASE DOMAIN-CONTAINING PROTEIN"/>
    <property type="match status" value="1"/>
</dbReference>
<dbReference type="AlphaFoldDB" id="A0A852ZBJ2"/>
<gene>
    <name evidence="6" type="ORF">F4554_003175</name>
</gene>
<dbReference type="PRINTS" id="PR00502">
    <property type="entry name" value="NUDIXFAMILY"/>
</dbReference>
<dbReference type="Pfam" id="PF00293">
    <property type="entry name" value="NUDIX"/>
    <property type="match status" value="1"/>
</dbReference>
<dbReference type="InterPro" id="IPR020084">
    <property type="entry name" value="NUDIX_hydrolase_CS"/>
</dbReference>
<proteinExistence type="inferred from homology"/>
<sequence length="194" mass="21679">MRWNVHGEREIYSSDWVRLTLADVEVPGLRRFDHHVLRMPRPAAGVVVHDPGRGLLLLYRHRFITDTWGWEIPAGGVDTGETPARAAEREVLEETGWRPGPLRELAAYHPSNGIADQRFHLFLAEGATRVGAPSDPSEAERVEWVPLPEVRRIVRDGEMRDGLSFSAVLYALAFDELGASDRPATEESSTAPLP</sequence>
<dbReference type="PROSITE" id="PS51462">
    <property type="entry name" value="NUDIX"/>
    <property type="match status" value="1"/>
</dbReference>
<accession>A0A852ZBJ2</accession>
<dbReference type="Proteomes" id="UP000579605">
    <property type="component" value="Unassembled WGS sequence"/>
</dbReference>
<name>A0A852ZBJ2_9ACTN</name>
<comment type="similarity">
    <text evidence="2 4">Belongs to the Nudix hydrolase family.</text>
</comment>
<evidence type="ECO:0000256" key="1">
    <source>
        <dbReference type="ARBA" id="ARBA00001946"/>
    </source>
</evidence>
<protein>
    <submittedName>
        <fullName evidence="6">8-oxo-dGTP pyrophosphatase MutT (NUDIX family)</fullName>
    </submittedName>
</protein>
<dbReference type="RefSeq" id="WP_179788071.1">
    <property type="nucleotide sequence ID" value="NZ_BAAARR010000016.1"/>
</dbReference>
<dbReference type="EMBL" id="JACBZH010000001">
    <property type="protein sequence ID" value="NYH90537.1"/>
    <property type="molecule type" value="Genomic_DNA"/>
</dbReference>
<dbReference type="InterPro" id="IPR020476">
    <property type="entry name" value="Nudix_hydrolase"/>
</dbReference>
<evidence type="ECO:0000256" key="4">
    <source>
        <dbReference type="RuleBase" id="RU003476"/>
    </source>
</evidence>
<evidence type="ECO:0000313" key="7">
    <source>
        <dbReference type="Proteomes" id="UP000579605"/>
    </source>
</evidence>
<dbReference type="InterPro" id="IPR000086">
    <property type="entry name" value="NUDIX_hydrolase_dom"/>
</dbReference>
<dbReference type="CDD" id="cd03424">
    <property type="entry name" value="NUDIX_ADPRase_Nudt5_UGPPase_Nudt14"/>
    <property type="match status" value="1"/>
</dbReference>
<dbReference type="GO" id="GO:0016462">
    <property type="term" value="F:pyrophosphatase activity"/>
    <property type="evidence" value="ECO:0007669"/>
    <property type="project" value="UniProtKB-ARBA"/>
</dbReference>
<comment type="cofactor">
    <cofactor evidence="1">
        <name>Mg(2+)</name>
        <dbReference type="ChEBI" id="CHEBI:18420"/>
    </cofactor>
</comment>
<dbReference type="GO" id="GO:0019693">
    <property type="term" value="P:ribose phosphate metabolic process"/>
    <property type="evidence" value="ECO:0007669"/>
    <property type="project" value="TreeGrafter"/>
</dbReference>
<dbReference type="InterPro" id="IPR015797">
    <property type="entry name" value="NUDIX_hydrolase-like_dom_sf"/>
</dbReference>
<dbReference type="Gene3D" id="3.90.79.10">
    <property type="entry name" value="Nucleoside Triphosphate Pyrophosphohydrolase"/>
    <property type="match status" value="1"/>
</dbReference>
<evidence type="ECO:0000313" key="6">
    <source>
        <dbReference type="EMBL" id="NYH90537.1"/>
    </source>
</evidence>
<evidence type="ECO:0000256" key="2">
    <source>
        <dbReference type="ARBA" id="ARBA00005582"/>
    </source>
</evidence>
<dbReference type="SUPFAM" id="SSF55811">
    <property type="entry name" value="Nudix"/>
    <property type="match status" value="1"/>
</dbReference>
<feature type="domain" description="Nudix hydrolase" evidence="5">
    <location>
        <begin position="39"/>
        <end position="167"/>
    </location>
</feature>
<evidence type="ECO:0000259" key="5">
    <source>
        <dbReference type="PROSITE" id="PS51462"/>
    </source>
</evidence>
<comment type="caution">
    <text evidence="6">The sequence shown here is derived from an EMBL/GenBank/DDBJ whole genome shotgun (WGS) entry which is preliminary data.</text>
</comment>
<evidence type="ECO:0000256" key="3">
    <source>
        <dbReference type="ARBA" id="ARBA00022801"/>
    </source>
</evidence>
<keyword evidence="7" id="KW-1185">Reference proteome</keyword>
<organism evidence="6 7">
    <name type="scientific">Actinopolymorpha rutila</name>
    <dbReference type="NCBI Taxonomy" id="446787"/>
    <lineage>
        <taxon>Bacteria</taxon>
        <taxon>Bacillati</taxon>
        <taxon>Actinomycetota</taxon>
        <taxon>Actinomycetes</taxon>
        <taxon>Propionibacteriales</taxon>
        <taxon>Actinopolymorphaceae</taxon>
        <taxon>Actinopolymorpha</taxon>
    </lineage>
</organism>
<dbReference type="PANTHER" id="PTHR11839">
    <property type="entry name" value="UDP/ADP-SUGAR PYROPHOSPHATASE"/>
    <property type="match status" value="1"/>
</dbReference>
<dbReference type="GO" id="GO:0006753">
    <property type="term" value="P:nucleoside phosphate metabolic process"/>
    <property type="evidence" value="ECO:0007669"/>
    <property type="project" value="TreeGrafter"/>
</dbReference>
<dbReference type="GO" id="GO:0005829">
    <property type="term" value="C:cytosol"/>
    <property type="evidence" value="ECO:0007669"/>
    <property type="project" value="TreeGrafter"/>
</dbReference>
<dbReference type="PROSITE" id="PS00893">
    <property type="entry name" value="NUDIX_BOX"/>
    <property type="match status" value="1"/>
</dbReference>